<dbReference type="GO" id="GO:0042797">
    <property type="term" value="P:tRNA transcription by RNA polymerase III"/>
    <property type="evidence" value="ECO:0007669"/>
    <property type="project" value="TreeGrafter"/>
</dbReference>
<dbReference type="PANTHER" id="PTHR12069:SF0">
    <property type="entry name" value="DNA-DIRECTED RNA POLYMERASE III SUBUNIT RPC5"/>
    <property type="match status" value="1"/>
</dbReference>
<organism evidence="2 3">
    <name type="scientific">Ramazzottius varieornatus</name>
    <name type="common">Water bear</name>
    <name type="synonym">Tardigrade</name>
    <dbReference type="NCBI Taxonomy" id="947166"/>
    <lineage>
        <taxon>Eukaryota</taxon>
        <taxon>Metazoa</taxon>
        <taxon>Ecdysozoa</taxon>
        <taxon>Tardigrada</taxon>
        <taxon>Eutardigrada</taxon>
        <taxon>Parachela</taxon>
        <taxon>Hypsibioidea</taxon>
        <taxon>Ramazzottiidae</taxon>
        <taxon>Ramazzottius</taxon>
    </lineage>
</organism>
<dbReference type="InterPro" id="IPR006886">
    <property type="entry name" value="RNA_pol_III_Rpc5"/>
</dbReference>
<evidence type="ECO:0000313" key="3">
    <source>
        <dbReference type="Proteomes" id="UP000186922"/>
    </source>
</evidence>
<protein>
    <recommendedName>
        <fullName evidence="4">DNA-directed RNA polymerase III subunit RPC5</fullName>
    </recommendedName>
</protein>
<gene>
    <name evidence="2" type="primary">RvY_08849-1</name>
    <name evidence="2" type="synonym">RvY_08849.1</name>
    <name evidence="2" type="ORF">RvY_08849</name>
</gene>
<dbReference type="AlphaFoldDB" id="A0A1D1V9V9"/>
<dbReference type="PANTHER" id="PTHR12069">
    <property type="entry name" value="DNA-DIRECTED RNA POLYMERASES III 80 KDA POLYPEPTIDE RNA POLYMERASE III SUBUNIT 5"/>
    <property type="match status" value="1"/>
</dbReference>
<dbReference type="OrthoDB" id="340681at2759"/>
<dbReference type="Pfam" id="PF04801">
    <property type="entry name" value="RPC5"/>
    <property type="match status" value="1"/>
</dbReference>
<dbReference type="Proteomes" id="UP000186922">
    <property type="component" value="Unassembled WGS sequence"/>
</dbReference>
<dbReference type="STRING" id="947166.A0A1D1V9V9"/>
<sequence length="473" mass="52097">MKKNVDQVISDSAEGSTDGEEASGKTAHVPCAAPQRIPVFCKVTSPGEQLVIAYFPLSTLDQDPGSKITSVSRNLSDGRIRCEINNSTINAREETSEGIPVDYHMVWESSTPPTNTFRNDYYAVKKNGKIFLTPAQFVHMRAVVEPKGSRQENSRVGIVVQSTARNQQTADQQTAGQWVKYDHHRVSTDPVFDIDESNIQNRSGRPSKAASADLETVIGMALNLKDGEVSPTGAGRLPVPRSHPGVESVEVSFRQGSRVKSTDEIQQLFPNKSKAELIRALKGCAYLVQGRWVGQGQVYFRSTLSETAELPYHLVFDYILSFFARSPKVTSGVINAKLKLSAAALNGILQMFAERSPSGGQAVKLTDHSWELRGGADEEFMRNSPDLVKEQQAQWEERRRMLETEIVKFEKLKLEKPKKVPAKSVPPSIEARGNVRSSVKRDASTAGMEAGDRVMRTVNGARGRGGRGRKRGI</sequence>
<proteinExistence type="predicted"/>
<accession>A0A1D1V9V9</accession>
<dbReference type="GO" id="GO:0005666">
    <property type="term" value="C:RNA polymerase III complex"/>
    <property type="evidence" value="ECO:0007669"/>
    <property type="project" value="TreeGrafter"/>
</dbReference>
<reference evidence="2 3" key="1">
    <citation type="journal article" date="2016" name="Nat. Commun.">
        <title>Extremotolerant tardigrade genome and improved radiotolerance of human cultured cells by tardigrade-unique protein.</title>
        <authorList>
            <person name="Hashimoto T."/>
            <person name="Horikawa D.D."/>
            <person name="Saito Y."/>
            <person name="Kuwahara H."/>
            <person name="Kozuka-Hata H."/>
            <person name="Shin-I T."/>
            <person name="Minakuchi Y."/>
            <person name="Ohishi K."/>
            <person name="Motoyama A."/>
            <person name="Aizu T."/>
            <person name="Enomoto A."/>
            <person name="Kondo K."/>
            <person name="Tanaka S."/>
            <person name="Hara Y."/>
            <person name="Koshikawa S."/>
            <person name="Sagara H."/>
            <person name="Miura T."/>
            <person name="Yokobori S."/>
            <person name="Miyagawa K."/>
            <person name="Suzuki Y."/>
            <person name="Kubo T."/>
            <person name="Oyama M."/>
            <person name="Kohara Y."/>
            <person name="Fujiyama A."/>
            <person name="Arakawa K."/>
            <person name="Katayama T."/>
            <person name="Toyoda A."/>
            <person name="Kunieda T."/>
        </authorList>
    </citation>
    <scope>NUCLEOTIDE SEQUENCE [LARGE SCALE GENOMIC DNA]</scope>
    <source>
        <strain evidence="2 3">YOKOZUNA-1</strain>
    </source>
</reference>
<feature type="region of interest" description="Disordered" evidence="1">
    <location>
        <begin position="1"/>
        <end position="27"/>
    </location>
</feature>
<keyword evidence="3" id="KW-1185">Reference proteome</keyword>
<evidence type="ECO:0000256" key="1">
    <source>
        <dbReference type="SAM" id="MobiDB-lite"/>
    </source>
</evidence>
<evidence type="ECO:0008006" key="4">
    <source>
        <dbReference type="Google" id="ProtNLM"/>
    </source>
</evidence>
<dbReference type="EMBL" id="BDGG01000004">
    <property type="protein sequence ID" value="GAU97575.1"/>
    <property type="molecule type" value="Genomic_DNA"/>
</dbReference>
<comment type="caution">
    <text evidence="2">The sequence shown here is derived from an EMBL/GenBank/DDBJ whole genome shotgun (WGS) entry which is preliminary data.</text>
</comment>
<name>A0A1D1V9V9_RAMVA</name>
<feature type="region of interest" description="Disordered" evidence="1">
    <location>
        <begin position="420"/>
        <end position="473"/>
    </location>
</feature>
<feature type="compositionally biased region" description="Basic residues" evidence="1">
    <location>
        <begin position="464"/>
        <end position="473"/>
    </location>
</feature>
<evidence type="ECO:0000313" key="2">
    <source>
        <dbReference type="EMBL" id="GAU97575.1"/>
    </source>
</evidence>